<dbReference type="EMBL" id="JACHIF010000001">
    <property type="protein sequence ID" value="MBB5036445.1"/>
    <property type="molecule type" value="Genomic_DNA"/>
</dbReference>
<evidence type="ECO:0000313" key="2">
    <source>
        <dbReference type="EMBL" id="MBB5036445.1"/>
    </source>
</evidence>
<feature type="chain" id="PRO_5031357205" description="Outer membrane lipoprotein-sorting protein" evidence="1">
    <location>
        <begin position="23"/>
        <end position="211"/>
    </location>
</feature>
<dbReference type="Proteomes" id="UP000534294">
    <property type="component" value="Unassembled WGS sequence"/>
</dbReference>
<keyword evidence="1" id="KW-0732">Signal</keyword>
<organism evidence="2 3">
    <name type="scientific">Prosthecobacter dejongeii</name>
    <dbReference type="NCBI Taxonomy" id="48465"/>
    <lineage>
        <taxon>Bacteria</taxon>
        <taxon>Pseudomonadati</taxon>
        <taxon>Verrucomicrobiota</taxon>
        <taxon>Verrucomicrobiia</taxon>
        <taxon>Verrucomicrobiales</taxon>
        <taxon>Verrucomicrobiaceae</taxon>
        <taxon>Prosthecobacter</taxon>
    </lineage>
</organism>
<sequence>MFLRSLYSLLFLSTALSSPAQTAPAPAPAVQPIIDKVVTAIGGKDKLLTLFRIKETFHFGANPTPDEGKKASSRESVLEVPKYWWLGKKERADEPAKYDVWAWTLGILVDPQSKVEIAPDLTHEGTPLFGLRVSGTVDPAMEIYFDKETQLLRRLDWRGDYYLFSDWKEHDGVKYASKTVIYKKASGKPWFFHEVTEVQRLKELPAGLTRH</sequence>
<protein>
    <recommendedName>
        <fullName evidence="4">Outer membrane lipoprotein-sorting protein</fullName>
    </recommendedName>
</protein>
<gene>
    <name evidence="2" type="ORF">HNQ64_000679</name>
</gene>
<accession>A0A7W7YHS5</accession>
<feature type="signal peptide" evidence="1">
    <location>
        <begin position="1"/>
        <end position="22"/>
    </location>
</feature>
<reference evidence="2 3" key="1">
    <citation type="submission" date="2020-08" db="EMBL/GenBank/DDBJ databases">
        <title>Genomic Encyclopedia of Type Strains, Phase IV (KMG-IV): sequencing the most valuable type-strain genomes for metagenomic binning, comparative biology and taxonomic classification.</title>
        <authorList>
            <person name="Goeker M."/>
        </authorList>
    </citation>
    <scope>NUCLEOTIDE SEQUENCE [LARGE SCALE GENOMIC DNA]</scope>
    <source>
        <strain evidence="2 3">DSM 12251</strain>
    </source>
</reference>
<name>A0A7W7YHS5_9BACT</name>
<proteinExistence type="predicted"/>
<comment type="caution">
    <text evidence="2">The sequence shown here is derived from an EMBL/GenBank/DDBJ whole genome shotgun (WGS) entry which is preliminary data.</text>
</comment>
<evidence type="ECO:0000256" key="1">
    <source>
        <dbReference type="SAM" id="SignalP"/>
    </source>
</evidence>
<dbReference type="AlphaFoldDB" id="A0A7W7YHS5"/>
<dbReference type="RefSeq" id="WP_184205334.1">
    <property type="nucleotide sequence ID" value="NZ_JACHIF010000001.1"/>
</dbReference>
<keyword evidence="3" id="KW-1185">Reference proteome</keyword>
<evidence type="ECO:0008006" key="4">
    <source>
        <dbReference type="Google" id="ProtNLM"/>
    </source>
</evidence>
<evidence type="ECO:0000313" key="3">
    <source>
        <dbReference type="Proteomes" id="UP000534294"/>
    </source>
</evidence>